<dbReference type="SUPFAM" id="SSF88946">
    <property type="entry name" value="Sigma2 domain of RNA polymerase sigma factors"/>
    <property type="match status" value="1"/>
</dbReference>
<dbReference type="Pfam" id="PF08281">
    <property type="entry name" value="Sigma70_r4_2"/>
    <property type="match status" value="1"/>
</dbReference>
<dbReference type="SUPFAM" id="SSF88659">
    <property type="entry name" value="Sigma3 and sigma4 domains of RNA polymerase sigma factors"/>
    <property type="match status" value="1"/>
</dbReference>
<keyword evidence="4" id="KW-0804">Transcription</keyword>
<dbReference type="PANTHER" id="PTHR43133">
    <property type="entry name" value="RNA POLYMERASE ECF-TYPE SIGMA FACTO"/>
    <property type="match status" value="1"/>
</dbReference>
<dbReference type="STRING" id="1075417.SAMN05421823_111140"/>
<dbReference type="Gene3D" id="1.10.1740.10">
    <property type="match status" value="1"/>
</dbReference>
<keyword evidence="3" id="KW-0731">Sigma factor</keyword>
<dbReference type="NCBIfam" id="TIGR02937">
    <property type="entry name" value="sigma70-ECF"/>
    <property type="match status" value="1"/>
</dbReference>
<dbReference type="InterPro" id="IPR013249">
    <property type="entry name" value="RNA_pol_sigma70_r4_t2"/>
</dbReference>
<dbReference type="GO" id="GO:0016987">
    <property type="term" value="F:sigma factor activity"/>
    <property type="evidence" value="ECO:0007669"/>
    <property type="project" value="UniProtKB-KW"/>
</dbReference>
<dbReference type="Proteomes" id="UP000198510">
    <property type="component" value="Unassembled WGS sequence"/>
</dbReference>
<proteinExistence type="inferred from homology"/>
<accession>A0A1G9RF96</accession>
<dbReference type="InterPro" id="IPR039425">
    <property type="entry name" value="RNA_pol_sigma-70-like"/>
</dbReference>
<evidence type="ECO:0000313" key="7">
    <source>
        <dbReference type="EMBL" id="SDM21972.1"/>
    </source>
</evidence>
<keyword evidence="2" id="KW-0805">Transcription regulation</keyword>
<protein>
    <submittedName>
        <fullName evidence="7">RNA polymerase sigma factor, sigma-70 family</fullName>
    </submittedName>
</protein>
<feature type="domain" description="RNA polymerase sigma factor 70 region 4 type 2" evidence="6">
    <location>
        <begin position="158"/>
        <end position="209"/>
    </location>
</feature>
<evidence type="ECO:0000313" key="8">
    <source>
        <dbReference type="Proteomes" id="UP000198510"/>
    </source>
</evidence>
<dbReference type="AlphaFoldDB" id="A0A1G9RF96"/>
<gene>
    <name evidence="7" type="ORF">SAMN05421823_111140</name>
</gene>
<dbReference type="OrthoDB" id="9150024at2"/>
<reference evidence="7 8" key="1">
    <citation type="submission" date="2016-10" db="EMBL/GenBank/DDBJ databases">
        <authorList>
            <person name="de Groot N.N."/>
        </authorList>
    </citation>
    <scope>NUCLEOTIDE SEQUENCE [LARGE SCALE GENOMIC DNA]</scope>
    <source>
        <strain evidence="7 8">DSM 25186</strain>
    </source>
</reference>
<name>A0A1G9RF96_9BACT</name>
<keyword evidence="8" id="KW-1185">Reference proteome</keyword>
<dbReference type="InterPro" id="IPR007627">
    <property type="entry name" value="RNA_pol_sigma70_r2"/>
</dbReference>
<evidence type="ECO:0000256" key="2">
    <source>
        <dbReference type="ARBA" id="ARBA00023015"/>
    </source>
</evidence>
<evidence type="ECO:0000256" key="4">
    <source>
        <dbReference type="ARBA" id="ARBA00023163"/>
    </source>
</evidence>
<dbReference type="InterPro" id="IPR013324">
    <property type="entry name" value="RNA_pol_sigma_r3/r4-like"/>
</dbReference>
<evidence type="ECO:0000256" key="3">
    <source>
        <dbReference type="ARBA" id="ARBA00023082"/>
    </source>
</evidence>
<dbReference type="InterPro" id="IPR036388">
    <property type="entry name" value="WH-like_DNA-bd_sf"/>
</dbReference>
<dbReference type="Gene3D" id="1.10.10.10">
    <property type="entry name" value="Winged helix-like DNA-binding domain superfamily/Winged helix DNA-binding domain"/>
    <property type="match status" value="1"/>
</dbReference>
<dbReference type="GO" id="GO:0003677">
    <property type="term" value="F:DNA binding"/>
    <property type="evidence" value="ECO:0007669"/>
    <property type="project" value="InterPro"/>
</dbReference>
<evidence type="ECO:0000256" key="1">
    <source>
        <dbReference type="ARBA" id="ARBA00010641"/>
    </source>
</evidence>
<sequence length="230" mass="27020">MEGRLFYSVEVSYVDPGTVLSPAVSAPTMKAHPYPQPDDDLELWNDFRAGDETAFATLYRSYFRLLFSYGTKLCAEPEFVKDQIQDLFFSLWQTRQRIGETGSVKFYLMKSLRRKIFRAVQQRKERLVSDDQQLVFGVEFSHERTLILEQSQRERQTRLIEALNQLPERQREVLYLRFFSNLSYAEIADLLSINVQSVRNHIHRSVTALRVSLPYFIESCLVMLSVRLLF</sequence>
<dbReference type="EMBL" id="FNFO01000011">
    <property type="protein sequence ID" value="SDM21972.1"/>
    <property type="molecule type" value="Genomic_DNA"/>
</dbReference>
<dbReference type="PANTHER" id="PTHR43133:SF46">
    <property type="entry name" value="RNA POLYMERASE SIGMA-70 FACTOR ECF SUBFAMILY"/>
    <property type="match status" value="1"/>
</dbReference>
<evidence type="ECO:0000259" key="6">
    <source>
        <dbReference type="Pfam" id="PF08281"/>
    </source>
</evidence>
<dbReference type="InterPro" id="IPR014284">
    <property type="entry name" value="RNA_pol_sigma-70_dom"/>
</dbReference>
<organism evidence="7 8">
    <name type="scientific">Catalinimonas alkaloidigena</name>
    <dbReference type="NCBI Taxonomy" id="1075417"/>
    <lineage>
        <taxon>Bacteria</taxon>
        <taxon>Pseudomonadati</taxon>
        <taxon>Bacteroidota</taxon>
        <taxon>Cytophagia</taxon>
        <taxon>Cytophagales</taxon>
        <taxon>Catalimonadaceae</taxon>
        <taxon>Catalinimonas</taxon>
    </lineage>
</organism>
<feature type="domain" description="RNA polymerase sigma-70 region 2" evidence="5">
    <location>
        <begin position="58"/>
        <end position="124"/>
    </location>
</feature>
<dbReference type="CDD" id="cd06171">
    <property type="entry name" value="Sigma70_r4"/>
    <property type="match status" value="1"/>
</dbReference>
<dbReference type="Pfam" id="PF04542">
    <property type="entry name" value="Sigma70_r2"/>
    <property type="match status" value="1"/>
</dbReference>
<dbReference type="InterPro" id="IPR013325">
    <property type="entry name" value="RNA_pol_sigma_r2"/>
</dbReference>
<dbReference type="GO" id="GO:0006352">
    <property type="term" value="P:DNA-templated transcription initiation"/>
    <property type="evidence" value="ECO:0007669"/>
    <property type="project" value="InterPro"/>
</dbReference>
<evidence type="ECO:0000259" key="5">
    <source>
        <dbReference type="Pfam" id="PF04542"/>
    </source>
</evidence>
<comment type="similarity">
    <text evidence="1">Belongs to the sigma-70 factor family. ECF subfamily.</text>
</comment>